<dbReference type="Proteomes" id="UP000028073">
    <property type="component" value="Unassembled WGS sequence"/>
</dbReference>
<dbReference type="AlphaFoldDB" id="A0A081NLZ0"/>
<dbReference type="InterPro" id="IPR036866">
    <property type="entry name" value="RibonucZ/Hydroxyglut_hydro"/>
</dbReference>
<dbReference type="InterPro" id="IPR052195">
    <property type="entry name" value="Bact_Alkyl/Aryl-Sulfatase"/>
</dbReference>
<reference evidence="1 2" key="1">
    <citation type="submission" date="2014-06" db="EMBL/GenBank/DDBJ databases">
        <title>Whole Genome Sequences of Three Symbiotic Endozoicomonas Bacteria.</title>
        <authorList>
            <person name="Neave M.J."/>
            <person name="Apprill A."/>
            <person name="Voolstra C.R."/>
        </authorList>
    </citation>
    <scope>NUCLEOTIDE SEQUENCE [LARGE SCALE GENOMIC DNA]</scope>
    <source>
        <strain evidence="1 2">DSM 25634</strain>
    </source>
</reference>
<dbReference type="PANTHER" id="PTHR43223">
    <property type="entry name" value="ALKYL/ARYL-SULFATASE"/>
    <property type="match status" value="1"/>
</dbReference>
<evidence type="ECO:0000313" key="2">
    <source>
        <dbReference type="Proteomes" id="UP000028073"/>
    </source>
</evidence>
<sequence length="147" mass="16314">MSSHEKEHNKKLVRKRMAKAASSIYVLALTAALAGCSAIPKEKEQTPSIQATASVHPELKAHSYEFERKVYEVTDGVHVAVGYGLANSIMIEGDDGIIIVDVMESKEAAEKVMAEFRKITDKPVKALMHRENPRPMDVVMNGWLRLP</sequence>
<dbReference type="SUPFAM" id="SSF56281">
    <property type="entry name" value="Metallo-hydrolase/oxidoreductase"/>
    <property type="match status" value="1"/>
</dbReference>
<protein>
    <recommendedName>
        <fullName evidence="3">Metallo-beta-lactamase domain-containing protein</fullName>
    </recommendedName>
</protein>
<name>A0A081NLZ0_9GAMM</name>
<dbReference type="PANTHER" id="PTHR43223:SF2">
    <property type="entry name" value="METALLO-BETA-LACTAMASE DOMAIN-CONTAINING PROTEIN"/>
    <property type="match status" value="1"/>
</dbReference>
<proteinExistence type="predicted"/>
<keyword evidence="2" id="KW-1185">Reference proteome</keyword>
<dbReference type="EMBL" id="JOKH01000001">
    <property type="protein sequence ID" value="KEQ19463.1"/>
    <property type="molecule type" value="Genomic_DNA"/>
</dbReference>
<dbReference type="STRING" id="1137799.GZ78_05870"/>
<organism evidence="1 2">
    <name type="scientific">Endozoicomonas numazuensis</name>
    <dbReference type="NCBI Taxonomy" id="1137799"/>
    <lineage>
        <taxon>Bacteria</taxon>
        <taxon>Pseudomonadati</taxon>
        <taxon>Pseudomonadota</taxon>
        <taxon>Gammaproteobacteria</taxon>
        <taxon>Oceanospirillales</taxon>
        <taxon>Endozoicomonadaceae</taxon>
        <taxon>Endozoicomonas</taxon>
    </lineage>
</organism>
<gene>
    <name evidence="1" type="ORF">GZ78_05870</name>
</gene>
<accession>A0A081NLZ0</accession>
<dbReference type="Gene3D" id="3.60.15.30">
    <property type="entry name" value="Metallo-beta-lactamase domain"/>
    <property type="match status" value="1"/>
</dbReference>
<dbReference type="eggNOG" id="COG2015">
    <property type="taxonomic scope" value="Bacteria"/>
</dbReference>
<evidence type="ECO:0000313" key="1">
    <source>
        <dbReference type="EMBL" id="KEQ19463.1"/>
    </source>
</evidence>
<evidence type="ECO:0008006" key="3">
    <source>
        <dbReference type="Google" id="ProtNLM"/>
    </source>
</evidence>
<comment type="caution">
    <text evidence="1">The sequence shown here is derived from an EMBL/GenBank/DDBJ whole genome shotgun (WGS) entry which is preliminary data.</text>
</comment>